<evidence type="ECO:0000259" key="1">
    <source>
        <dbReference type="PROSITE" id="PS50987"/>
    </source>
</evidence>
<dbReference type="EMBL" id="CP053708">
    <property type="protein sequence ID" value="QKE91003.1"/>
    <property type="molecule type" value="Genomic_DNA"/>
</dbReference>
<dbReference type="KEGG" id="lck:HN018_13960"/>
<evidence type="ECO:0000313" key="3">
    <source>
        <dbReference type="Proteomes" id="UP000500767"/>
    </source>
</evidence>
<gene>
    <name evidence="2" type="ORF">HN018_13960</name>
</gene>
<sequence>MRPFLHPRSEEISLQGVLHALADPERLALFRRICLSEAGPVNCIGCAPSDMPKSSLSRHVQVLREAGLVRSERRGSEVMNLSRANEVETRFPGLLDPILAAHSLEHSS</sequence>
<dbReference type="PROSITE" id="PS50987">
    <property type="entry name" value="HTH_ARSR_2"/>
    <property type="match status" value="1"/>
</dbReference>
<dbReference type="SUPFAM" id="SSF46785">
    <property type="entry name" value="Winged helix' DNA-binding domain"/>
    <property type="match status" value="1"/>
</dbReference>
<proteinExistence type="predicted"/>
<dbReference type="SMART" id="SM00418">
    <property type="entry name" value="HTH_ARSR"/>
    <property type="match status" value="1"/>
</dbReference>
<dbReference type="CDD" id="cd00090">
    <property type="entry name" value="HTH_ARSR"/>
    <property type="match status" value="1"/>
</dbReference>
<name>A0A6M8HR85_9PROT</name>
<evidence type="ECO:0000313" key="2">
    <source>
        <dbReference type="EMBL" id="QKE91003.1"/>
    </source>
</evidence>
<dbReference type="Proteomes" id="UP000500767">
    <property type="component" value="Chromosome"/>
</dbReference>
<dbReference type="InterPro" id="IPR001845">
    <property type="entry name" value="HTH_ArsR_DNA-bd_dom"/>
</dbReference>
<dbReference type="AlphaFoldDB" id="A0A6M8HR85"/>
<dbReference type="InterPro" id="IPR036390">
    <property type="entry name" value="WH_DNA-bd_sf"/>
</dbReference>
<dbReference type="InterPro" id="IPR036388">
    <property type="entry name" value="WH-like_DNA-bd_sf"/>
</dbReference>
<dbReference type="RefSeq" id="WP_171833471.1">
    <property type="nucleotide sequence ID" value="NZ_CP053708.1"/>
</dbReference>
<reference evidence="2 3" key="1">
    <citation type="journal article" date="2014" name="World J. Microbiol. Biotechnol.">
        <title>Biodiversity and physiological characteristics of Antarctic and Arctic lichens-associated bacteria.</title>
        <authorList>
            <person name="Lee Y.M."/>
            <person name="Kim E.H."/>
            <person name="Lee H.K."/>
            <person name="Hong S.G."/>
        </authorList>
    </citation>
    <scope>NUCLEOTIDE SEQUENCE [LARGE SCALE GENOMIC DNA]</scope>
    <source>
        <strain evidence="2 3">PAMC 26569</strain>
    </source>
</reference>
<dbReference type="InterPro" id="IPR011991">
    <property type="entry name" value="ArsR-like_HTH"/>
</dbReference>
<dbReference type="Gene3D" id="1.10.10.10">
    <property type="entry name" value="Winged helix-like DNA-binding domain superfamily/Winged helix DNA-binding domain"/>
    <property type="match status" value="1"/>
</dbReference>
<keyword evidence="3" id="KW-1185">Reference proteome</keyword>
<protein>
    <submittedName>
        <fullName evidence="2">Helix-turn-helix transcriptional regulator</fullName>
    </submittedName>
</protein>
<dbReference type="PRINTS" id="PR00778">
    <property type="entry name" value="HTHARSR"/>
</dbReference>
<dbReference type="GO" id="GO:0003700">
    <property type="term" value="F:DNA-binding transcription factor activity"/>
    <property type="evidence" value="ECO:0007669"/>
    <property type="project" value="InterPro"/>
</dbReference>
<feature type="domain" description="HTH arsR-type" evidence="1">
    <location>
        <begin position="6"/>
        <end position="102"/>
    </location>
</feature>
<accession>A0A6M8HR85</accession>
<organism evidence="2 3">
    <name type="scientific">Lichenicola cladoniae</name>
    <dbReference type="NCBI Taxonomy" id="1484109"/>
    <lineage>
        <taxon>Bacteria</taxon>
        <taxon>Pseudomonadati</taxon>
        <taxon>Pseudomonadota</taxon>
        <taxon>Alphaproteobacteria</taxon>
        <taxon>Acetobacterales</taxon>
        <taxon>Acetobacteraceae</taxon>
        <taxon>Lichenicola</taxon>
    </lineage>
</organism>